<feature type="compositionally biased region" description="Polar residues" evidence="2">
    <location>
        <begin position="669"/>
        <end position="684"/>
    </location>
</feature>
<dbReference type="GeneID" id="77732235"/>
<feature type="compositionally biased region" description="Basic and acidic residues" evidence="2">
    <location>
        <begin position="779"/>
        <end position="788"/>
    </location>
</feature>
<evidence type="ECO:0000256" key="2">
    <source>
        <dbReference type="SAM" id="MobiDB-lite"/>
    </source>
</evidence>
<evidence type="ECO:0000259" key="3">
    <source>
        <dbReference type="PROSITE" id="PS50086"/>
    </source>
</evidence>
<evidence type="ECO:0000313" key="5">
    <source>
        <dbReference type="Proteomes" id="UP001164286"/>
    </source>
</evidence>
<dbReference type="FunFam" id="1.10.8.270:FF:000031">
    <property type="entry name" value="TBC1 domain family member 5"/>
    <property type="match status" value="1"/>
</dbReference>
<name>A0AA38LVY7_9TREE</name>
<feature type="region of interest" description="Disordered" evidence="2">
    <location>
        <begin position="421"/>
        <end position="458"/>
    </location>
</feature>
<feature type="compositionally biased region" description="Low complexity" evidence="2">
    <location>
        <begin position="105"/>
        <end position="115"/>
    </location>
</feature>
<accession>A0AA38LVY7</accession>
<feature type="region of interest" description="Disordered" evidence="2">
    <location>
        <begin position="639"/>
        <end position="788"/>
    </location>
</feature>
<feature type="compositionally biased region" description="Polar residues" evidence="2">
    <location>
        <begin position="647"/>
        <end position="656"/>
    </location>
</feature>
<comment type="caution">
    <text evidence="4">The sequence shown here is derived from an EMBL/GenBank/DDBJ whole genome shotgun (WGS) entry which is preliminary data.</text>
</comment>
<dbReference type="EMBL" id="JAKWFO010000005">
    <property type="protein sequence ID" value="KAI9635956.1"/>
    <property type="molecule type" value="Genomic_DNA"/>
</dbReference>
<sequence length="788" mass="87015">MTAPEEAIFVRPAADAIRSAWRSVFSDPLLSLARLKAQATTKDGLGDEEGDGGITLRSVYWRLYHGLLPPPTSQNLFAPTLEISRAMYTSLRRRYLVAPDGRWASDCSPDDQSPSSPLPLPAPGGPEGEWDPLSLDGQSPWKTWFAHQDLRATIRQDVDRTFPDIDYFRIERVRRMMVTMLFLFAVQNPDVGYRQGMHELLAVCLLSVDRDSLEVDANQASSSGSSSQAVMLEAMRTTLDRRWVEHDSYGLFQELMRGAKAFYEWRAEEGPRTKVPNAPVAPIILRCQQLHNSLLRRIDPQLWERFETEGLEPQIWAIRWIRLIFTRELPFPAAIRLWDGIFAEDPGLGLIDYVCIAMLLLIRNEHYSTLLSKLLRYPSSSTQYPFSPHLILAQALFLRGNVTPAGGVEVVLQNQDLLGIRAAPPERTERDDHQPRRLNHGRTANTRPPPPQPYRPGVQGLAQGLFERAQAAGLDKTFYSTVADIRKNLPEGYSSYLPNLPFSPLGTPSPRDNPQFSSIPSSASAIPPRSSFFSPPHNPISSFYPATRPEVSKRPSMDSNISIKSLRDAERDMAELRLAMVGMGKAMNEWMSALSVTEEVAKGDAYNGLGRVRDTLLDAAGCEVEDVVRQWGWHEGLEAPRSRDETLSSAPSSAARPTQAEAPPPSPTPNHFSSPETPKVSSFPTAPRPAVIAPKPTLHLSSRDDKPSTGLSRVPLTPPVRDSMRAEQSRVPAGSAVPRRDGGLAAGGPRGVSDPLDPLAGLHVSKDPLGGFGLPSGTHQERSTGRYG</sequence>
<reference evidence="4" key="1">
    <citation type="journal article" date="2022" name="G3 (Bethesda)">
        <title>High quality genome of the basidiomycete yeast Dioszegia hungarica PDD-24b-2 isolated from cloud water.</title>
        <authorList>
            <person name="Jarrige D."/>
            <person name="Haridas S."/>
            <person name="Bleykasten-Grosshans C."/>
            <person name="Joly M."/>
            <person name="Nadalig T."/>
            <person name="Sancelme M."/>
            <person name="Vuilleumier S."/>
            <person name="Grigoriev I.V."/>
            <person name="Amato P."/>
            <person name="Bringel F."/>
        </authorList>
    </citation>
    <scope>NUCLEOTIDE SEQUENCE</scope>
    <source>
        <strain evidence="4">PDD-24b-2</strain>
    </source>
</reference>
<evidence type="ECO:0000256" key="1">
    <source>
        <dbReference type="ARBA" id="ARBA00022468"/>
    </source>
</evidence>
<dbReference type="SUPFAM" id="SSF47923">
    <property type="entry name" value="Ypt/Rab-GAP domain of gyp1p"/>
    <property type="match status" value="2"/>
</dbReference>
<dbReference type="Pfam" id="PF00566">
    <property type="entry name" value="RabGAP-TBC"/>
    <property type="match status" value="1"/>
</dbReference>
<dbReference type="PROSITE" id="PS50086">
    <property type="entry name" value="TBC_RABGAP"/>
    <property type="match status" value="1"/>
</dbReference>
<feature type="domain" description="Rab-GAP TBC" evidence="3">
    <location>
        <begin position="134"/>
        <end position="345"/>
    </location>
</feature>
<dbReference type="Gene3D" id="1.10.8.270">
    <property type="entry name" value="putative rabgap domain of human tbc1 domain family member 14 like domains"/>
    <property type="match status" value="1"/>
</dbReference>
<dbReference type="PANTHER" id="PTHR22957">
    <property type="entry name" value="TBC1 DOMAIN FAMILY MEMBER GTPASE-ACTIVATING PROTEIN"/>
    <property type="match status" value="1"/>
</dbReference>
<dbReference type="SMART" id="SM00164">
    <property type="entry name" value="TBC"/>
    <property type="match status" value="1"/>
</dbReference>
<dbReference type="Proteomes" id="UP001164286">
    <property type="component" value="Unassembled WGS sequence"/>
</dbReference>
<dbReference type="GO" id="GO:0005096">
    <property type="term" value="F:GTPase activator activity"/>
    <property type="evidence" value="ECO:0007669"/>
    <property type="project" value="UniProtKB-KW"/>
</dbReference>
<dbReference type="Gene3D" id="1.10.472.80">
    <property type="entry name" value="Ypt/Rab-GAP domain of gyp1p, domain 3"/>
    <property type="match status" value="1"/>
</dbReference>
<feature type="region of interest" description="Disordered" evidence="2">
    <location>
        <begin position="504"/>
        <end position="532"/>
    </location>
</feature>
<dbReference type="InterPro" id="IPR035969">
    <property type="entry name" value="Rab-GAP_TBC_sf"/>
</dbReference>
<dbReference type="PANTHER" id="PTHR22957:SF337">
    <property type="entry name" value="TBC1 DOMAIN FAMILY MEMBER 5"/>
    <property type="match status" value="1"/>
</dbReference>
<proteinExistence type="predicted"/>
<feature type="compositionally biased region" description="Basic and acidic residues" evidence="2">
    <location>
        <begin position="424"/>
        <end position="435"/>
    </location>
</feature>
<dbReference type="InterPro" id="IPR000195">
    <property type="entry name" value="Rab-GAP-TBC_dom"/>
</dbReference>
<feature type="compositionally biased region" description="Low complexity" evidence="2">
    <location>
        <begin position="517"/>
        <end position="532"/>
    </location>
</feature>
<gene>
    <name evidence="4" type="ORF">MKK02DRAFT_44655</name>
</gene>
<keyword evidence="1" id="KW-0343">GTPase activation</keyword>
<evidence type="ECO:0000313" key="4">
    <source>
        <dbReference type="EMBL" id="KAI9635956.1"/>
    </source>
</evidence>
<organism evidence="4 5">
    <name type="scientific">Dioszegia hungarica</name>
    <dbReference type="NCBI Taxonomy" id="4972"/>
    <lineage>
        <taxon>Eukaryota</taxon>
        <taxon>Fungi</taxon>
        <taxon>Dikarya</taxon>
        <taxon>Basidiomycota</taxon>
        <taxon>Agaricomycotina</taxon>
        <taxon>Tremellomycetes</taxon>
        <taxon>Tremellales</taxon>
        <taxon>Bulleribasidiaceae</taxon>
        <taxon>Dioszegia</taxon>
    </lineage>
</organism>
<protein>
    <submittedName>
        <fullName evidence="4">Rab-GTPase-TBC domain-containing protein</fullName>
    </submittedName>
</protein>
<dbReference type="AlphaFoldDB" id="A0AA38LVY7"/>
<feature type="region of interest" description="Disordered" evidence="2">
    <location>
        <begin position="105"/>
        <end position="133"/>
    </location>
</feature>
<dbReference type="RefSeq" id="XP_052945733.1">
    <property type="nucleotide sequence ID" value="XM_053093030.1"/>
</dbReference>
<keyword evidence="5" id="KW-1185">Reference proteome</keyword>